<dbReference type="InterPro" id="IPR011990">
    <property type="entry name" value="TPR-like_helical_dom_sf"/>
</dbReference>
<proteinExistence type="predicted"/>
<comment type="caution">
    <text evidence="2">The sequence shown here is derived from an EMBL/GenBank/DDBJ whole genome shotgun (WGS) entry which is preliminary data.</text>
</comment>
<evidence type="ECO:0000256" key="1">
    <source>
        <dbReference type="SAM" id="Phobius"/>
    </source>
</evidence>
<dbReference type="EMBL" id="PGXC01000001">
    <property type="protein sequence ID" value="PKK92071.1"/>
    <property type="molecule type" value="Genomic_DNA"/>
</dbReference>
<feature type="transmembrane region" description="Helical" evidence="1">
    <location>
        <begin position="6"/>
        <end position="24"/>
    </location>
</feature>
<protein>
    <recommendedName>
        <fullName evidence="4">Tetratricopeptide repeat-like domain-containing protein</fullName>
    </recommendedName>
</protein>
<dbReference type="Gene3D" id="1.25.40.10">
    <property type="entry name" value="Tetratricopeptide repeat domain"/>
    <property type="match status" value="1"/>
</dbReference>
<organism evidence="2 3">
    <name type="scientific">Candidatus Wallbacteria bacterium HGW-Wallbacteria-1</name>
    <dbReference type="NCBI Taxonomy" id="2013854"/>
    <lineage>
        <taxon>Bacteria</taxon>
        <taxon>Candidatus Walliibacteriota</taxon>
    </lineage>
</organism>
<gene>
    <name evidence="2" type="ORF">CVV64_01245</name>
</gene>
<evidence type="ECO:0000313" key="3">
    <source>
        <dbReference type="Proteomes" id="UP000233256"/>
    </source>
</evidence>
<dbReference type="AlphaFoldDB" id="A0A2N1PUP6"/>
<name>A0A2N1PUP6_9BACT</name>
<keyword evidence="1" id="KW-1133">Transmembrane helix</keyword>
<keyword evidence="1" id="KW-0812">Transmembrane</keyword>
<evidence type="ECO:0008006" key="4">
    <source>
        <dbReference type="Google" id="ProtNLM"/>
    </source>
</evidence>
<reference evidence="2 3" key="1">
    <citation type="journal article" date="2017" name="ISME J.">
        <title>Potential for microbial H2 and metal transformations associated with novel bacteria and archaea in deep terrestrial subsurface sediments.</title>
        <authorList>
            <person name="Hernsdorf A.W."/>
            <person name="Amano Y."/>
            <person name="Miyakawa K."/>
            <person name="Ise K."/>
            <person name="Suzuki Y."/>
            <person name="Anantharaman K."/>
            <person name="Probst A."/>
            <person name="Burstein D."/>
            <person name="Thomas B.C."/>
            <person name="Banfield J.F."/>
        </authorList>
    </citation>
    <scope>NUCLEOTIDE SEQUENCE [LARGE SCALE GENOMIC DNA]</scope>
    <source>
        <strain evidence="2">HGW-Wallbacteria-1</strain>
    </source>
</reference>
<dbReference type="Proteomes" id="UP000233256">
    <property type="component" value="Unassembled WGS sequence"/>
</dbReference>
<accession>A0A2N1PUP6</accession>
<sequence>MEYVQKILIGVVVCIILFLMTPLSDDLRFMIAEMHEQMGNSRSAVESYERVIRDFTNKKQAAEAALIRLAPESIYVRHLLKKGSRAGKINP</sequence>
<evidence type="ECO:0000313" key="2">
    <source>
        <dbReference type="EMBL" id="PKK92071.1"/>
    </source>
</evidence>
<keyword evidence="1" id="KW-0472">Membrane</keyword>